<feature type="transmembrane region" description="Helical" evidence="6">
    <location>
        <begin position="221"/>
        <end position="243"/>
    </location>
</feature>
<evidence type="ECO:0000313" key="9">
    <source>
        <dbReference type="Proteomes" id="UP001342418"/>
    </source>
</evidence>
<feature type="transmembrane region" description="Helical" evidence="6">
    <location>
        <begin position="249"/>
        <end position="266"/>
    </location>
</feature>
<name>A0ABY5MNW3_9HYPH</name>
<comment type="similarity">
    <text evidence="2">Belongs to the drug/metabolite transporter (DMT) superfamily. 10 TMS drug/metabolite exporter (DME) (TC 2.A.7.3) family.</text>
</comment>
<dbReference type="EMBL" id="CP030941">
    <property type="protein sequence ID" value="UUP18946.1"/>
    <property type="molecule type" value="Genomic_DNA"/>
</dbReference>
<evidence type="ECO:0000256" key="4">
    <source>
        <dbReference type="ARBA" id="ARBA00022989"/>
    </source>
</evidence>
<keyword evidence="5 6" id="KW-0472">Membrane</keyword>
<keyword evidence="3 6" id="KW-0812">Transmembrane</keyword>
<feature type="domain" description="EamA" evidence="7">
    <location>
        <begin position="190"/>
        <end position="320"/>
    </location>
</feature>
<sequence>MAESGGARAAFRSCRPLCSTRGARMPAITDLGSSSRPLIGIALKVVSVTIFVCMSSLIKYSGDVPPGQIVFFRSFFAIFPIFAMLAWQRELATAFHTSRPFGHIARGLVGVVAMALGFYGLTKLPLPDAITLNYAQPLIVVVFSALFAGETVRMYRWSAVVVGFVGVVIVAWPKLTLLSGEGGMAAEQGLGVIAVLAAAACSAVAMLLVRKLVQTERTATIVLWFSVTATVMSLVSLPFGWIALSNGQMLALVGAGLCGGVAQILMTQCYRYAELSTIAPFEYTSMVLAIVIGYFVFKDVPTLYTLVGGLIIVGAGLFIIWREHRIGLQRSAARRFVPPGS</sequence>
<feature type="transmembrane region" description="Helical" evidence="6">
    <location>
        <begin position="278"/>
        <end position="297"/>
    </location>
</feature>
<dbReference type="Proteomes" id="UP001342418">
    <property type="component" value="Chromosome"/>
</dbReference>
<proteinExistence type="inferred from homology"/>
<feature type="transmembrane region" description="Helical" evidence="6">
    <location>
        <begin position="189"/>
        <end position="209"/>
    </location>
</feature>
<comment type="subcellular location">
    <subcellularLocation>
        <location evidence="1">Membrane</location>
        <topology evidence="1">Multi-pass membrane protein</topology>
    </subcellularLocation>
</comment>
<dbReference type="Pfam" id="PF00892">
    <property type="entry name" value="EamA"/>
    <property type="match status" value="2"/>
</dbReference>
<feature type="transmembrane region" description="Helical" evidence="6">
    <location>
        <begin position="134"/>
        <end position="152"/>
    </location>
</feature>
<gene>
    <name evidence="8" type="primary">ribN_4</name>
    <name evidence="8" type="ORF">NTH_03432</name>
</gene>
<feature type="transmembrane region" description="Helical" evidence="6">
    <location>
        <begin position="100"/>
        <end position="122"/>
    </location>
</feature>
<evidence type="ECO:0000313" key="8">
    <source>
        <dbReference type="EMBL" id="UUP18946.1"/>
    </source>
</evidence>
<feature type="domain" description="EamA" evidence="7">
    <location>
        <begin position="39"/>
        <end position="171"/>
    </location>
</feature>
<feature type="transmembrane region" description="Helical" evidence="6">
    <location>
        <begin position="70"/>
        <end position="88"/>
    </location>
</feature>
<evidence type="ECO:0000259" key="7">
    <source>
        <dbReference type="Pfam" id="PF00892"/>
    </source>
</evidence>
<keyword evidence="4 6" id="KW-1133">Transmembrane helix</keyword>
<dbReference type="InterPro" id="IPR000620">
    <property type="entry name" value="EamA_dom"/>
</dbReference>
<feature type="transmembrane region" description="Helical" evidence="6">
    <location>
        <begin position="303"/>
        <end position="321"/>
    </location>
</feature>
<accession>A0ABY5MNW3</accession>
<evidence type="ECO:0000256" key="3">
    <source>
        <dbReference type="ARBA" id="ARBA00022692"/>
    </source>
</evidence>
<organism evidence="8 9">
    <name type="scientific">Nitratireductor thuwali</name>
    <dbReference type="NCBI Taxonomy" id="2267699"/>
    <lineage>
        <taxon>Bacteria</taxon>
        <taxon>Pseudomonadati</taxon>
        <taxon>Pseudomonadota</taxon>
        <taxon>Alphaproteobacteria</taxon>
        <taxon>Hyphomicrobiales</taxon>
        <taxon>Phyllobacteriaceae</taxon>
        <taxon>Nitratireductor</taxon>
    </lineage>
</organism>
<evidence type="ECO:0000256" key="1">
    <source>
        <dbReference type="ARBA" id="ARBA00004141"/>
    </source>
</evidence>
<dbReference type="PANTHER" id="PTHR22911:SF6">
    <property type="entry name" value="SOLUTE CARRIER FAMILY 35 MEMBER G1"/>
    <property type="match status" value="1"/>
</dbReference>
<protein>
    <submittedName>
        <fullName evidence="8">Riboflavin transporter</fullName>
    </submittedName>
</protein>
<dbReference type="PANTHER" id="PTHR22911">
    <property type="entry name" value="ACYL-MALONYL CONDENSING ENZYME-RELATED"/>
    <property type="match status" value="1"/>
</dbReference>
<evidence type="ECO:0000256" key="6">
    <source>
        <dbReference type="SAM" id="Phobius"/>
    </source>
</evidence>
<dbReference type="InterPro" id="IPR037185">
    <property type="entry name" value="EmrE-like"/>
</dbReference>
<feature type="transmembrane region" description="Helical" evidence="6">
    <location>
        <begin position="159"/>
        <end position="177"/>
    </location>
</feature>
<keyword evidence="9" id="KW-1185">Reference proteome</keyword>
<feature type="transmembrane region" description="Helical" evidence="6">
    <location>
        <begin position="38"/>
        <end position="58"/>
    </location>
</feature>
<reference evidence="8 9" key="1">
    <citation type="submission" date="2018-07" db="EMBL/GenBank/DDBJ databases">
        <title>Genome sequence of Nitratireductor thuwali#1536.</title>
        <authorList>
            <person name="Michoud G."/>
            <person name="Merlino G."/>
            <person name="Sefrji F.O."/>
            <person name="Daffonchio D."/>
        </authorList>
    </citation>
    <scope>NUCLEOTIDE SEQUENCE [LARGE SCALE GENOMIC DNA]</scope>
    <source>
        <strain evidence="9">Nit1536</strain>
    </source>
</reference>
<evidence type="ECO:0000256" key="5">
    <source>
        <dbReference type="ARBA" id="ARBA00023136"/>
    </source>
</evidence>
<dbReference type="SUPFAM" id="SSF103481">
    <property type="entry name" value="Multidrug resistance efflux transporter EmrE"/>
    <property type="match status" value="2"/>
</dbReference>
<evidence type="ECO:0000256" key="2">
    <source>
        <dbReference type="ARBA" id="ARBA00009853"/>
    </source>
</evidence>